<dbReference type="PANTHER" id="PTHR36304:SF4">
    <property type="entry name" value="DUF4388 DOMAIN-CONTAINING PROTEIN"/>
    <property type="match status" value="1"/>
</dbReference>
<evidence type="ECO:0000313" key="3">
    <source>
        <dbReference type="EMBL" id="ACY17595.1"/>
    </source>
</evidence>
<organism evidence="3 4">
    <name type="scientific">Haliangium ochraceum (strain DSM 14365 / JCM 11303 / SMP-2)</name>
    <dbReference type="NCBI Taxonomy" id="502025"/>
    <lineage>
        <taxon>Bacteria</taxon>
        <taxon>Pseudomonadati</taxon>
        <taxon>Myxococcota</taxon>
        <taxon>Polyangia</taxon>
        <taxon>Haliangiales</taxon>
        <taxon>Kofleriaceae</taxon>
        <taxon>Haliangium</taxon>
    </lineage>
</organism>
<sequence length="586" mass="62306">MSVFSRVLVVCAEARLAEAVRFGFERAGARVSTCASADEAAAAFADASAVPRGGLEGEHEDGAAGSESADETRPPALIVTGATEVADALALLRSLRAGLAEHAPSVPVLCLAPRMLSRADALAAGASERLPQPAHLRDAVTLGRMLLGRNRRGDRAHVVQGHLSDYEGVFFLARALAAVGRSAVLSLVRGLRRGELRFHRGAITSAQVGALHGMAALHQLLLWSRAHFELRDEEVVPRRQIPLSASEILIDAERFLYDMRSLLGELTPAGVYAPAHERYRGQELPPQVRRVLRLIDGYRTMADVVEDSPYRVLETLAICNRLLALEWIVRVDDMDGERGASVGGGVSVERMLSDRLSESSSAAIGSVELESLSGDTKPMRMLRREASAFDDEDTADGRGGRASEVAGEPVDWSDVLPTEMASGFSPVVPATAAAGEIEAQQDDGVVRAFAPEHSGDEEDDSSALARGLRARTRSTRMQTAPHPDDGAEGEVELAWTPAAKAGKASKAGKAGRGGTTGRGEGASKRSPSAAPTRPADGAGDDDQRPSLWRRIFGRAEASASADDEAAPKAGGKPNRRGASRRRRKRR</sequence>
<dbReference type="HOGENOM" id="CLU_465226_0_0_7"/>
<feature type="region of interest" description="Disordered" evidence="1">
    <location>
        <begin position="386"/>
        <end position="407"/>
    </location>
</feature>
<feature type="domain" description="PatA-like N-terminal" evidence="2">
    <location>
        <begin position="161"/>
        <end position="256"/>
    </location>
</feature>
<keyword evidence="4" id="KW-1185">Reference proteome</keyword>
<dbReference type="Pfam" id="PF14332">
    <property type="entry name" value="DUF4388"/>
    <property type="match status" value="1"/>
</dbReference>
<protein>
    <submittedName>
        <fullName evidence="3">Response regulator receiver protein</fullName>
    </submittedName>
</protein>
<proteinExistence type="predicted"/>
<feature type="compositionally biased region" description="Basic residues" evidence="1">
    <location>
        <begin position="573"/>
        <end position="586"/>
    </location>
</feature>
<gene>
    <name evidence="3" type="ordered locus">Hoch_5107</name>
</gene>
<feature type="region of interest" description="Disordered" evidence="1">
    <location>
        <begin position="470"/>
        <end position="586"/>
    </location>
</feature>
<feature type="compositionally biased region" description="Gly residues" evidence="1">
    <location>
        <begin position="510"/>
        <end position="520"/>
    </location>
</feature>
<name>D0LWE5_HALO1</name>
<dbReference type="eggNOG" id="COG0745">
    <property type="taxonomic scope" value="Bacteria"/>
</dbReference>
<evidence type="ECO:0000313" key="4">
    <source>
        <dbReference type="Proteomes" id="UP000001880"/>
    </source>
</evidence>
<accession>D0LWE5</accession>
<evidence type="ECO:0000256" key="1">
    <source>
        <dbReference type="SAM" id="MobiDB-lite"/>
    </source>
</evidence>
<reference evidence="3 4" key="1">
    <citation type="journal article" date="2010" name="Stand. Genomic Sci.">
        <title>Complete genome sequence of Haliangium ochraceum type strain (SMP-2).</title>
        <authorList>
            <consortium name="US DOE Joint Genome Institute (JGI-PGF)"/>
            <person name="Ivanova N."/>
            <person name="Daum C."/>
            <person name="Lang E."/>
            <person name="Abt B."/>
            <person name="Kopitz M."/>
            <person name="Saunders E."/>
            <person name="Lapidus A."/>
            <person name="Lucas S."/>
            <person name="Glavina Del Rio T."/>
            <person name="Nolan M."/>
            <person name="Tice H."/>
            <person name="Copeland A."/>
            <person name="Cheng J.F."/>
            <person name="Chen F."/>
            <person name="Bruce D."/>
            <person name="Goodwin L."/>
            <person name="Pitluck S."/>
            <person name="Mavromatis K."/>
            <person name="Pati A."/>
            <person name="Mikhailova N."/>
            <person name="Chen A."/>
            <person name="Palaniappan K."/>
            <person name="Land M."/>
            <person name="Hauser L."/>
            <person name="Chang Y.J."/>
            <person name="Jeffries C.D."/>
            <person name="Detter J.C."/>
            <person name="Brettin T."/>
            <person name="Rohde M."/>
            <person name="Goker M."/>
            <person name="Bristow J."/>
            <person name="Markowitz V."/>
            <person name="Eisen J.A."/>
            <person name="Hugenholtz P."/>
            <person name="Kyrpides N.C."/>
            <person name="Klenk H.P."/>
        </authorList>
    </citation>
    <scope>NUCLEOTIDE SEQUENCE [LARGE SCALE GENOMIC DNA]</scope>
    <source>
        <strain evidence="4">DSM 14365 / CIP 107738 / JCM 11303 / AJ 13395 / SMP-2</strain>
    </source>
</reference>
<dbReference type="KEGG" id="hoh:Hoch_5107"/>
<dbReference type="PANTHER" id="PTHR36304">
    <property type="entry name" value="DOMAIN GTPASE-ACTIVATING PROTEIN, PUTATIVE-RELATED-RELATED"/>
    <property type="match status" value="1"/>
</dbReference>
<dbReference type="EMBL" id="CP001804">
    <property type="protein sequence ID" value="ACY17595.1"/>
    <property type="molecule type" value="Genomic_DNA"/>
</dbReference>
<dbReference type="Proteomes" id="UP000001880">
    <property type="component" value="Chromosome"/>
</dbReference>
<evidence type="ECO:0000259" key="2">
    <source>
        <dbReference type="Pfam" id="PF14332"/>
    </source>
</evidence>
<feature type="compositionally biased region" description="Low complexity" evidence="1">
    <location>
        <begin position="498"/>
        <end position="508"/>
    </location>
</feature>
<dbReference type="InterPro" id="IPR025497">
    <property type="entry name" value="PatA-like_N"/>
</dbReference>
<dbReference type="AlphaFoldDB" id="D0LWE5"/>
<feature type="region of interest" description="Disordered" evidence="1">
    <location>
        <begin position="52"/>
        <end position="73"/>
    </location>
</feature>
<dbReference type="STRING" id="502025.Hoch_5107"/>